<dbReference type="AlphaFoldDB" id="A0A834SIL3"/>
<comment type="caution">
    <text evidence="1">The sequence shown here is derived from an EMBL/GenBank/DDBJ whole genome shotgun (WGS) entry which is preliminary data.</text>
</comment>
<reference evidence="1" key="1">
    <citation type="submission" date="2020-09" db="EMBL/GenBank/DDBJ databases">
        <title>Genome-Enabled Discovery of Anthraquinone Biosynthesis in Senna tora.</title>
        <authorList>
            <person name="Kang S.-H."/>
            <person name="Pandey R.P."/>
            <person name="Lee C.-M."/>
            <person name="Sim J.-S."/>
            <person name="Jeong J.-T."/>
            <person name="Choi B.-S."/>
            <person name="Jung M."/>
            <person name="Ginzburg D."/>
            <person name="Zhao K."/>
            <person name="Won S.Y."/>
            <person name="Oh T.-J."/>
            <person name="Yu Y."/>
            <person name="Kim N.-H."/>
            <person name="Lee O.R."/>
            <person name="Lee T.-H."/>
            <person name="Bashyal P."/>
            <person name="Kim T.-S."/>
            <person name="Lee W.-H."/>
            <person name="Kawkins C."/>
            <person name="Kim C.-K."/>
            <person name="Kim J.S."/>
            <person name="Ahn B.O."/>
            <person name="Rhee S.Y."/>
            <person name="Sohng J.K."/>
        </authorList>
    </citation>
    <scope>NUCLEOTIDE SEQUENCE</scope>
    <source>
        <tissue evidence="1">Leaf</tissue>
    </source>
</reference>
<gene>
    <name evidence="1" type="ORF">G2W53_043360</name>
</gene>
<accession>A0A834SIL3</accession>
<name>A0A834SIL3_9FABA</name>
<organism evidence="1 2">
    <name type="scientific">Senna tora</name>
    <dbReference type="NCBI Taxonomy" id="362788"/>
    <lineage>
        <taxon>Eukaryota</taxon>
        <taxon>Viridiplantae</taxon>
        <taxon>Streptophyta</taxon>
        <taxon>Embryophyta</taxon>
        <taxon>Tracheophyta</taxon>
        <taxon>Spermatophyta</taxon>
        <taxon>Magnoliopsida</taxon>
        <taxon>eudicotyledons</taxon>
        <taxon>Gunneridae</taxon>
        <taxon>Pentapetalae</taxon>
        <taxon>rosids</taxon>
        <taxon>fabids</taxon>
        <taxon>Fabales</taxon>
        <taxon>Fabaceae</taxon>
        <taxon>Caesalpinioideae</taxon>
        <taxon>Cassia clade</taxon>
        <taxon>Senna</taxon>
    </lineage>
</organism>
<dbReference type="Proteomes" id="UP000634136">
    <property type="component" value="Unassembled WGS sequence"/>
</dbReference>
<dbReference type="EMBL" id="JAAIUW010000013">
    <property type="protein sequence ID" value="KAF7804249.1"/>
    <property type="molecule type" value="Genomic_DNA"/>
</dbReference>
<protein>
    <submittedName>
        <fullName evidence="1">Uncharacterized protein</fullName>
    </submittedName>
</protein>
<evidence type="ECO:0000313" key="1">
    <source>
        <dbReference type="EMBL" id="KAF7804249.1"/>
    </source>
</evidence>
<sequence>MKQHYLFEFCLRHKADIPHSMVLIQDITDQHDFGHISEDIDIKEPTSSIGMSAFCSSSLMKSIYRSTSVEYSDQVNTVLMEFISIKRYWRKPVMRMDEEF</sequence>
<proteinExistence type="predicted"/>
<evidence type="ECO:0000313" key="2">
    <source>
        <dbReference type="Proteomes" id="UP000634136"/>
    </source>
</evidence>
<keyword evidence="2" id="KW-1185">Reference proteome</keyword>